<keyword evidence="3" id="KW-1185">Reference proteome</keyword>
<feature type="region of interest" description="Disordered" evidence="1">
    <location>
        <begin position="25"/>
        <end position="46"/>
    </location>
</feature>
<reference evidence="2" key="1">
    <citation type="submission" date="2022-08" db="EMBL/GenBank/DDBJ databases">
        <title>Catabolic pathway analysis in culturable SAR92 clade bacteria reveals their overlooked roles in DMSP degradation in coastal seas.</title>
        <authorList>
            <person name="He X."/>
            <person name="Zhang X."/>
            <person name="Zhang Y."/>
        </authorList>
    </citation>
    <scope>NUCLEOTIDE SEQUENCE</scope>
    <source>
        <strain evidence="2">H455</strain>
    </source>
</reference>
<dbReference type="Proteomes" id="UP001059934">
    <property type="component" value="Chromosome"/>
</dbReference>
<evidence type="ECO:0000313" key="3">
    <source>
        <dbReference type="Proteomes" id="UP001059934"/>
    </source>
</evidence>
<proteinExistence type="predicted"/>
<sequence>MGSATIRHYNHKLSIKDAQIEEGTVPEHRVGAPEATGGKTEAHSPRNLIFKI</sequence>
<name>A0ABY5TK05_9GAMM</name>
<gene>
    <name evidence="2" type="ORF">NYF23_09075</name>
</gene>
<evidence type="ECO:0000313" key="2">
    <source>
        <dbReference type="EMBL" id="UVW34173.1"/>
    </source>
</evidence>
<organism evidence="2 3">
    <name type="scientific">SAR92 clade bacterium H455</name>
    <dbReference type="NCBI Taxonomy" id="2974818"/>
    <lineage>
        <taxon>Bacteria</taxon>
        <taxon>Pseudomonadati</taxon>
        <taxon>Pseudomonadota</taxon>
        <taxon>Gammaproteobacteria</taxon>
        <taxon>Cellvibrionales</taxon>
        <taxon>Porticoccaceae</taxon>
        <taxon>SAR92 clade</taxon>
    </lineage>
</organism>
<evidence type="ECO:0000256" key="1">
    <source>
        <dbReference type="SAM" id="MobiDB-lite"/>
    </source>
</evidence>
<accession>A0ABY5TK05</accession>
<protein>
    <submittedName>
        <fullName evidence="2">Uncharacterized protein</fullName>
    </submittedName>
</protein>
<dbReference type="EMBL" id="CP103416">
    <property type="protein sequence ID" value="UVW34173.1"/>
    <property type="molecule type" value="Genomic_DNA"/>
</dbReference>